<keyword evidence="9" id="KW-1185">Reference proteome</keyword>
<evidence type="ECO:0000259" key="7">
    <source>
        <dbReference type="PROSITE" id="PS51918"/>
    </source>
</evidence>
<feature type="binding site" evidence="5">
    <location>
        <position position="70"/>
    </location>
    <ligand>
        <name>[4Fe-4S] cluster</name>
        <dbReference type="ChEBI" id="CHEBI:49883"/>
        <note>4Fe-4S-S-AdoMet</note>
    </ligand>
</feature>
<dbReference type="PIRSF" id="PIRSF004762">
    <property type="entry name" value="CHP00423"/>
    <property type="match status" value="1"/>
</dbReference>
<evidence type="ECO:0000256" key="1">
    <source>
        <dbReference type="ARBA" id="ARBA00022691"/>
    </source>
</evidence>
<dbReference type="PROSITE" id="PS51918">
    <property type="entry name" value="RADICAL_SAM"/>
    <property type="match status" value="1"/>
</dbReference>
<dbReference type="NCBIfam" id="TIGR03956">
    <property type="entry name" value="rSAM_HydE"/>
    <property type="match status" value="1"/>
</dbReference>
<keyword evidence="4 5" id="KW-0411">Iron-sulfur</keyword>
<dbReference type="InterPro" id="IPR024021">
    <property type="entry name" value="FeFe-hyd_HydE_rSAM"/>
</dbReference>
<feature type="binding site" evidence="5">
    <location>
        <position position="73"/>
    </location>
    <ligand>
        <name>[4Fe-4S] cluster</name>
        <dbReference type="ChEBI" id="CHEBI:49883"/>
        <note>4Fe-4S-S-AdoMet</note>
    </ligand>
</feature>
<dbReference type="Pfam" id="PF04055">
    <property type="entry name" value="Radical_SAM"/>
    <property type="match status" value="1"/>
</dbReference>
<dbReference type="InterPro" id="IPR007197">
    <property type="entry name" value="rSAM"/>
</dbReference>
<dbReference type="CDD" id="cd01335">
    <property type="entry name" value="Radical_SAM"/>
    <property type="match status" value="1"/>
</dbReference>
<feature type="binding site" evidence="6">
    <location>
        <position position="166"/>
    </location>
    <ligand>
        <name>S-adenosyl-L-methionine</name>
        <dbReference type="ChEBI" id="CHEBI:59789"/>
    </ligand>
</feature>
<feature type="binding site" evidence="6">
    <location>
        <position position="141"/>
    </location>
    <ligand>
        <name>(3R)-3-methyl-D-ornithine</name>
        <dbReference type="ChEBI" id="CHEBI:64642"/>
    </ligand>
</feature>
<evidence type="ECO:0000256" key="3">
    <source>
        <dbReference type="ARBA" id="ARBA00023004"/>
    </source>
</evidence>
<evidence type="ECO:0000313" key="8">
    <source>
        <dbReference type="EMBL" id="KQC84787.1"/>
    </source>
</evidence>
<dbReference type="SFLD" id="SFLDS00029">
    <property type="entry name" value="Radical_SAM"/>
    <property type="match status" value="1"/>
</dbReference>
<accession>A0AAW3JQ23</accession>
<reference evidence="8 9" key="1">
    <citation type="submission" date="2015-10" db="EMBL/GenBank/DDBJ databases">
        <title>Butyribacter intestini gen. nov., sp. nov., a butyric acid-producing bacterium of the family Lachnospiraceae isolated from the human faeces.</title>
        <authorList>
            <person name="Zou Y."/>
            <person name="Xue W."/>
            <person name="Luo G."/>
            <person name="Lv M."/>
        </authorList>
    </citation>
    <scope>NUCLEOTIDE SEQUENCE [LARGE SCALE GENOMIC DNA]</scope>
    <source>
        <strain evidence="8 9">TF01-11</strain>
    </source>
</reference>
<dbReference type="Gene3D" id="3.20.20.70">
    <property type="entry name" value="Aldolase class I"/>
    <property type="match status" value="1"/>
</dbReference>
<keyword evidence="2" id="KW-0479">Metal-binding</keyword>
<name>A0AAW3JQ23_9FIRM</name>
<feature type="binding site" evidence="5">
    <location>
        <position position="66"/>
    </location>
    <ligand>
        <name>[4Fe-4S] cluster</name>
        <dbReference type="ChEBI" id="CHEBI:49883"/>
        <note>4Fe-4S-S-AdoMet</note>
    </ligand>
</feature>
<keyword evidence="1 5" id="KW-0949">S-adenosyl-L-methionine</keyword>
<dbReference type="Proteomes" id="UP000050833">
    <property type="component" value="Unassembled WGS sequence"/>
</dbReference>
<dbReference type="GO" id="GO:0046872">
    <property type="term" value="F:metal ion binding"/>
    <property type="evidence" value="ECO:0007669"/>
    <property type="project" value="UniProtKB-KW"/>
</dbReference>
<feature type="domain" description="Radical SAM core" evidence="7">
    <location>
        <begin position="48"/>
        <end position="274"/>
    </location>
</feature>
<dbReference type="InterPro" id="IPR013785">
    <property type="entry name" value="Aldolase_TIM"/>
</dbReference>
<dbReference type="SFLD" id="SFLDG01280">
    <property type="entry name" value="HydE/PylB-like"/>
    <property type="match status" value="1"/>
</dbReference>
<dbReference type="SFLD" id="SFLDG01060">
    <property type="entry name" value="BATS_domain_containing"/>
    <property type="match status" value="1"/>
</dbReference>
<evidence type="ECO:0000256" key="2">
    <source>
        <dbReference type="ARBA" id="ARBA00022723"/>
    </source>
</evidence>
<dbReference type="SMART" id="SM00729">
    <property type="entry name" value="Elp3"/>
    <property type="match status" value="1"/>
</dbReference>
<sequence>MGNCMTDLVNKLSANNSLSKDEFSELLKFRNNETTEYLFEKALLVKEKFYGKSIYLRGIVELTNYCKNNCYYCGLRRDNIFIPRYRLDEKDLLGFCEAGYDRGVRSFMLVGGDDYNFTEAKVADFITMLKDKFSDCQIGLSLGQRSEKTYRKWFEAGAVRYELSHETAAENHFKKLHPPEMSLLTRKQSLWELKSIGYQVGTGFMVGSPYQMVADVVEDLLFLKQLDPQIVHIVPFMPTIHTRFEHERSGNGDMTLYLMAIARLMLPRAMITADTILDDVMQDGRKKSLEAGAGEINVELCTDDIKEYYNVYNKKIHLKNFTGDDVERIKKKVVDSGFEIGQDKGDYIPVPEEELLYGRIHRLMRPQF</sequence>
<comment type="cofactor">
    <cofactor evidence="5">
        <name>[4Fe-4S] cluster</name>
        <dbReference type="ChEBI" id="CHEBI:49883"/>
    </cofactor>
    <text evidence="5">Binds 1 [4Fe-4S] cluster. The cluster is coordinated with 3 cysteines and an exchangeable S-adenosyl-L-methionine.</text>
</comment>
<gene>
    <name evidence="8" type="ORF">APZ18_08645</name>
</gene>
<dbReference type="SUPFAM" id="SSF102114">
    <property type="entry name" value="Radical SAM enzymes"/>
    <property type="match status" value="1"/>
</dbReference>
<dbReference type="InterPro" id="IPR034422">
    <property type="entry name" value="HydE/PylB-like"/>
</dbReference>
<dbReference type="AlphaFoldDB" id="A0AAW3JQ23"/>
<evidence type="ECO:0000313" key="9">
    <source>
        <dbReference type="Proteomes" id="UP000050833"/>
    </source>
</evidence>
<organism evidence="8 9">
    <name type="scientific">Butyribacter intestini</name>
    <dbReference type="NCBI Taxonomy" id="1703332"/>
    <lineage>
        <taxon>Bacteria</taxon>
        <taxon>Bacillati</taxon>
        <taxon>Bacillota</taxon>
        <taxon>Clostridia</taxon>
        <taxon>Lachnospirales</taxon>
        <taxon>Lachnospiraceae</taxon>
        <taxon>Butyribacter</taxon>
    </lineage>
</organism>
<keyword evidence="3 5" id="KW-0408">Iron</keyword>
<dbReference type="EMBL" id="LLKB01000005">
    <property type="protein sequence ID" value="KQC84787.1"/>
    <property type="molecule type" value="Genomic_DNA"/>
</dbReference>
<keyword evidence="5" id="KW-0004">4Fe-4S</keyword>
<dbReference type="PANTHER" id="PTHR43726">
    <property type="entry name" value="3-METHYLORNITHINE SYNTHASE"/>
    <property type="match status" value="1"/>
</dbReference>
<dbReference type="GO" id="GO:0016740">
    <property type="term" value="F:transferase activity"/>
    <property type="evidence" value="ECO:0007669"/>
    <property type="project" value="TreeGrafter"/>
</dbReference>
<dbReference type="PANTHER" id="PTHR43726:SF1">
    <property type="entry name" value="BIOTIN SYNTHASE"/>
    <property type="match status" value="1"/>
</dbReference>
<evidence type="ECO:0000256" key="6">
    <source>
        <dbReference type="PIRSR" id="PIRSR004762-2"/>
    </source>
</evidence>
<evidence type="ECO:0000256" key="4">
    <source>
        <dbReference type="ARBA" id="ARBA00023014"/>
    </source>
</evidence>
<protein>
    <recommendedName>
        <fullName evidence="7">Radical SAM core domain-containing protein</fullName>
    </recommendedName>
</protein>
<feature type="binding site" evidence="6">
    <location>
        <position position="186"/>
    </location>
    <ligand>
        <name>S-adenosyl-L-methionine</name>
        <dbReference type="ChEBI" id="CHEBI:59789"/>
    </ligand>
</feature>
<dbReference type="InterPro" id="IPR058240">
    <property type="entry name" value="rSAM_sf"/>
</dbReference>
<dbReference type="GO" id="GO:0051539">
    <property type="term" value="F:4 iron, 4 sulfur cluster binding"/>
    <property type="evidence" value="ECO:0007669"/>
    <property type="project" value="UniProtKB-KW"/>
</dbReference>
<evidence type="ECO:0000256" key="5">
    <source>
        <dbReference type="PIRSR" id="PIRSR004762-1"/>
    </source>
</evidence>
<dbReference type="InterPro" id="IPR006638">
    <property type="entry name" value="Elp3/MiaA/NifB-like_rSAM"/>
</dbReference>
<proteinExistence type="predicted"/>
<comment type="caution">
    <text evidence="8">The sequence shown here is derived from an EMBL/GenBank/DDBJ whole genome shotgun (WGS) entry which is preliminary data.</text>
</comment>